<dbReference type="InterPro" id="IPR055414">
    <property type="entry name" value="LRR_R13L4/SHOC2-like"/>
</dbReference>
<dbReference type="SUPFAM" id="SSF52058">
    <property type="entry name" value="L domain-like"/>
    <property type="match status" value="1"/>
</dbReference>
<evidence type="ECO:0000256" key="2">
    <source>
        <dbReference type="ARBA" id="ARBA00022737"/>
    </source>
</evidence>
<accession>A0A8J5KSF0</accession>
<organism evidence="4 5">
    <name type="scientific">Zingiber officinale</name>
    <name type="common">Ginger</name>
    <name type="synonym">Amomum zingiber</name>
    <dbReference type="NCBI Taxonomy" id="94328"/>
    <lineage>
        <taxon>Eukaryota</taxon>
        <taxon>Viridiplantae</taxon>
        <taxon>Streptophyta</taxon>
        <taxon>Embryophyta</taxon>
        <taxon>Tracheophyta</taxon>
        <taxon>Spermatophyta</taxon>
        <taxon>Magnoliopsida</taxon>
        <taxon>Liliopsida</taxon>
        <taxon>Zingiberales</taxon>
        <taxon>Zingiberaceae</taxon>
        <taxon>Zingiber</taxon>
    </lineage>
</organism>
<dbReference type="PANTHER" id="PTHR47186:SF20">
    <property type="entry name" value="DISEASE RESISTANCE PROTEIN RPS5-LIKE"/>
    <property type="match status" value="1"/>
</dbReference>
<keyword evidence="2" id="KW-0677">Repeat</keyword>
<dbReference type="PANTHER" id="PTHR47186">
    <property type="entry name" value="LEUCINE-RICH REPEAT-CONTAINING PROTEIN 57"/>
    <property type="match status" value="1"/>
</dbReference>
<gene>
    <name evidence="4" type="ORF">ZIOFF_046341</name>
</gene>
<keyword evidence="5" id="KW-1185">Reference proteome</keyword>
<dbReference type="AlphaFoldDB" id="A0A8J5KSF0"/>
<name>A0A8J5KSF0_ZINOF</name>
<reference evidence="4 5" key="1">
    <citation type="submission" date="2020-08" db="EMBL/GenBank/DDBJ databases">
        <title>Plant Genome Project.</title>
        <authorList>
            <person name="Zhang R.-G."/>
        </authorList>
    </citation>
    <scope>NUCLEOTIDE SEQUENCE [LARGE SCALE GENOMIC DNA]</scope>
    <source>
        <tissue evidence="4">Rhizome</tissue>
    </source>
</reference>
<sequence length="448" mass="51968">MHNLLDYLPEQTATFPELSVLMLQQNKLLNLIPKSFFSSLPALTFLDLSGTNIRKLPSDINMLSELQYLNLSFTRVEALPVELSGLVKLKYLLLEKTKSLVQVPKGTISNLRLLKLLNLYQSKYADLDELKGFPGCRKNIGITLHSMTNLERLGFLSQLSTWKLQLQNLRDLAYPSQLFENIMSSHNTRRDLERLEIVNVRTGGELTVARSKDHKEGLKCLRYMTLKNVHYLREITWKAVEPQTIFPNLHELTIDKCNKLINITWVLHLPNLSVLKVSNCDEMKELISCVESSVNSSIGLRLLSLDGLPKLNCISRQPLTFPYLVRIDVISCYKIRKLPFGAEICQHKLKRIICDEDWWEMIQWENVNDKNSLTPYFKLINSFYSRSDYEYDCVEPGRKKRRYDLDSFDPAWDSFDREDSFDPEDLLDLAWDPQQQGAEADLRATRRS</sequence>
<dbReference type="SMART" id="SM00369">
    <property type="entry name" value="LRR_TYP"/>
    <property type="match status" value="3"/>
</dbReference>
<evidence type="ECO:0000259" key="3">
    <source>
        <dbReference type="Pfam" id="PF23598"/>
    </source>
</evidence>
<dbReference type="InterPro" id="IPR032675">
    <property type="entry name" value="LRR_dom_sf"/>
</dbReference>
<dbReference type="InterPro" id="IPR003591">
    <property type="entry name" value="Leu-rich_rpt_typical-subtyp"/>
</dbReference>
<evidence type="ECO:0000313" key="5">
    <source>
        <dbReference type="Proteomes" id="UP000734854"/>
    </source>
</evidence>
<dbReference type="Proteomes" id="UP000734854">
    <property type="component" value="Unassembled WGS sequence"/>
</dbReference>
<keyword evidence="1" id="KW-0433">Leucine-rich repeat</keyword>
<comment type="caution">
    <text evidence="4">The sequence shown here is derived from an EMBL/GenBank/DDBJ whole genome shotgun (WGS) entry which is preliminary data.</text>
</comment>
<dbReference type="Pfam" id="PF23598">
    <property type="entry name" value="LRR_14"/>
    <property type="match status" value="1"/>
</dbReference>
<dbReference type="Gene3D" id="3.80.10.10">
    <property type="entry name" value="Ribonuclease Inhibitor"/>
    <property type="match status" value="2"/>
</dbReference>
<evidence type="ECO:0000313" key="4">
    <source>
        <dbReference type="EMBL" id="KAG6498428.1"/>
    </source>
</evidence>
<evidence type="ECO:0000256" key="1">
    <source>
        <dbReference type="ARBA" id="ARBA00022614"/>
    </source>
</evidence>
<protein>
    <recommendedName>
        <fullName evidence="3">Disease resistance R13L4/SHOC-2-like LRR domain-containing protein</fullName>
    </recommendedName>
</protein>
<proteinExistence type="predicted"/>
<feature type="domain" description="Disease resistance R13L4/SHOC-2-like LRR" evidence="3">
    <location>
        <begin position="13"/>
        <end position="285"/>
    </location>
</feature>
<dbReference type="EMBL" id="JACMSC010000012">
    <property type="protein sequence ID" value="KAG6498428.1"/>
    <property type="molecule type" value="Genomic_DNA"/>
</dbReference>